<evidence type="ECO:0000313" key="9">
    <source>
        <dbReference type="EMBL" id="ACL65608.1"/>
    </source>
</evidence>
<keyword evidence="7 8" id="KW-0472">Membrane</keyword>
<proteinExistence type="inferred from homology"/>
<dbReference type="HOGENOM" id="CLU_007127_0_0_7"/>
<dbReference type="GO" id="GO:0000287">
    <property type="term" value="F:magnesium ion binding"/>
    <property type="evidence" value="ECO:0007669"/>
    <property type="project" value="TreeGrafter"/>
</dbReference>
<dbReference type="PANTHER" id="PTHR46494">
    <property type="entry name" value="CORA FAMILY METAL ION TRANSPORTER (EUROFUNG)"/>
    <property type="match status" value="1"/>
</dbReference>
<feature type="transmembrane region" description="Helical" evidence="8">
    <location>
        <begin position="289"/>
        <end position="308"/>
    </location>
</feature>
<sequence length="314" mass="35211">MRVLRVEGGQVRSGGEELAGPGAPVWIDLAPTAENMAFLAARFRFHPLALEDAAHEDQRVKLEQYTDNLFTVVHRISPAPDDSELLTHEVDAFLTAEALVTVHAARIAEVDRVFERCATEPELLARGVDFALYLVHDAITDAHFTLVDALTADVEELAESVLAERRDESDQELLDRILTARRQHVLLRKRFAPQREVFAALARPGQALVRDQTAIYFRDVVDHAVRLTEEIDTGRDLLASAMDAYLSSTNNRLSSVMTRLTLISTIFLPLNFIGTFFGMNLDILPPRLAVPLVLLSMVVMPVAMYGVFRRKRWL</sequence>
<keyword evidence="6 8" id="KW-1133">Transmembrane helix</keyword>
<dbReference type="AlphaFoldDB" id="B8JA89"/>
<evidence type="ECO:0000256" key="8">
    <source>
        <dbReference type="SAM" id="Phobius"/>
    </source>
</evidence>
<evidence type="ECO:0000256" key="6">
    <source>
        <dbReference type="ARBA" id="ARBA00022989"/>
    </source>
</evidence>
<comment type="subcellular location">
    <subcellularLocation>
        <location evidence="1">Cell membrane</location>
        <topology evidence="1">Multi-pass membrane protein</topology>
    </subcellularLocation>
</comment>
<dbReference type="RefSeq" id="WP_012633442.1">
    <property type="nucleotide sequence ID" value="NC_011891.1"/>
</dbReference>
<dbReference type="SUPFAM" id="SSF143865">
    <property type="entry name" value="CorA soluble domain-like"/>
    <property type="match status" value="1"/>
</dbReference>
<gene>
    <name evidence="9" type="ordered locus">A2cp1_2270</name>
</gene>
<evidence type="ECO:0000256" key="5">
    <source>
        <dbReference type="ARBA" id="ARBA00022692"/>
    </source>
</evidence>
<dbReference type="InterPro" id="IPR002523">
    <property type="entry name" value="MgTranspt_CorA/ZnTranspt_ZntB"/>
</dbReference>
<evidence type="ECO:0000256" key="4">
    <source>
        <dbReference type="ARBA" id="ARBA00022475"/>
    </source>
</evidence>
<keyword evidence="3" id="KW-0813">Transport</keyword>
<protein>
    <submittedName>
        <fullName evidence="9">Mg2 transporter protein CorA family protein</fullName>
    </submittedName>
</protein>
<comment type="similarity">
    <text evidence="2">Belongs to the CorA metal ion transporter (MIT) (TC 1.A.35) family.</text>
</comment>
<dbReference type="GO" id="GO:0015095">
    <property type="term" value="F:magnesium ion transmembrane transporter activity"/>
    <property type="evidence" value="ECO:0007669"/>
    <property type="project" value="TreeGrafter"/>
</dbReference>
<dbReference type="Pfam" id="PF01544">
    <property type="entry name" value="CorA"/>
    <property type="match status" value="1"/>
</dbReference>
<name>B8JA89_ANAD2</name>
<feature type="transmembrane region" description="Helical" evidence="8">
    <location>
        <begin position="256"/>
        <end position="277"/>
    </location>
</feature>
<accession>B8JA89</accession>
<dbReference type="GO" id="GO:0005886">
    <property type="term" value="C:plasma membrane"/>
    <property type="evidence" value="ECO:0007669"/>
    <property type="project" value="UniProtKB-SubCell"/>
</dbReference>
<dbReference type="PANTHER" id="PTHR46494:SF1">
    <property type="entry name" value="CORA FAMILY METAL ION TRANSPORTER (EUROFUNG)"/>
    <property type="match status" value="1"/>
</dbReference>
<dbReference type="SUPFAM" id="SSF144083">
    <property type="entry name" value="Magnesium transport protein CorA, transmembrane region"/>
    <property type="match status" value="1"/>
</dbReference>
<dbReference type="EMBL" id="CP001359">
    <property type="protein sequence ID" value="ACL65608.1"/>
    <property type="molecule type" value="Genomic_DNA"/>
</dbReference>
<dbReference type="Gene3D" id="3.30.460.20">
    <property type="entry name" value="CorA soluble domain-like"/>
    <property type="match status" value="1"/>
</dbReference>
<dbReference type="Gene3D" id="1.20.58.340">
    <property type="entry name" value="Magnesium transport protein CorA, transmembrane region"/>
    <property type="match status" value="2"/>
</dbReference>
<keyword evidence="10" id="KW-1185">Reference proteome</keyword>
<dbReference type="CDD" id="cd12822">
    <property type="entry name" value="TmCorA-like"/>
    <property type="match status" value="1"/>
</dbReference>
<evidence type="ECO:0000256" key="7">
    <source>
        <dbReference type="ARBA" id="ARBA00023136"/>
    </source>
</evidence>
<keyword evidence="4" id="KW-1003">Cell membrane</keyword>
<evidence type="ECO:0000256" key="2">
    <source>
        <dbReference type="ARBA" id="ARBA00009765"/>
    </source>
</evidence>
<dbReference type="KEGG" id="acp:A2cp1_2270"/>
<dbReference type="GO" id="GO:0050897">
    <property type="term" value="F:cobalt ion binding"/>
    <property type="evidence" value="ECO:0007669"/>
    <property type="project" value="TreeGrafter"/>
</dbReference>
<evidence type="ECO:0000256" key="1">
    <source>
        <dbReference type="ARBA" id="ARBA00004651"/>
    </source>
</evidence>
<dbReference type="InterPro" id="IPR045861">
    <property type="entry name" value="CorA_cytoplasmic_dom"/>
</dbReference>
<evidence type="ECO:0000313" key="10">
    <source>
        <dbReference type="Proteomes" id="UP000007089"/>
    </source>
</evidence>
<dbReference type="Proteomes" id="UP000007089">
    <property type="component" value="Chromosome"/>
</dbReference>
<keyword evidence="5 8" id="KW-0812">Transmembrane</keyword>
<dbReference type="InterPro" id="IPR045863">
    <property type="entry name" value="CorA_TM1_TM2"/>
</dbReference>
<reference evidence="9" key="1">
    <citation type="submission" date="2009-01" db="EMBL/GenBank/DDBJ databases">
        <title>Complete sequence of Anaeromyxobacter dehalogenans 2CP-1.</title>
        <authorList>
            <consortium name="US DOE Joint Genome Institute"/>
            <person name="Lucas S."/>
            <person name="Copeland A."/>
            <person name="Lapidus A."/>
            <person name="Glavina del Rio T."/>
            <person name="Dalin E."/>
            <person name="Tice H."/>
            <person name="Bruce D."/>
            <person name="Goodwin L."/>
            <person name="Pitluck S."/>
            <person name="Saunders E."/>
            <person name="Brettin T."/>
            <person name="Detter J.C."/>
            <person name="Han C."/>
            <person name="Larimer F."/>
            <person name="Land M."/>
            <person name="Hauser L."/>
            <person name="Kyrpides N."/>
            <person name="Ovchinnikova G."/>
            <person name="Beliaev A.S."/>
            <person name="Richardson P."/>
        </authorList>
    </citation>
    <scope>NUCLEOTIDE SEQUENCE</scope>
    <source>
        <strain evidence="9">2CP-1</strain>
    </source>
</reference>
<organism evidence="9 10">
    <name type="scientific">Anaeromyxobacter dehalogenans (strain ATCC BAA-258 / DSM 21875 / 2CP-1)</name>
    <dbReference type="NCBI Taxonomy" id="455488"/>
    <lineage>
        <taxon>Bacteria</taxon>
        <taxon>Pseudomonadati</taxon>
        <taxon>Myxococcota</taxon>
        <taxon>Myxococcia</taxon>
        <taxon>Myxococcales</taxon>
        <taxon>Cystobacterineae</taxon>
        <taxon>Anaeromyxobacteraceae</taxon>
        <taxon>Anaeromyxobacter</taxon>
    </lineage>
</organism>
<evidence type="ECO:0000256" key="3">
    <source>
        <dbReference type="ARBA" id="ARBA00022448"/>
    </source>
</evidence>
<dbReference type="GO" id="GO:0015087">
    <property type="term" value="F:cobalt ion transmembrane transporter activity"/>
    <property type="evidence" value="ECO:0007669"/>
    <property type="project" value="TreeGrafter"/>
</dbReference>